<dbReference type="OrthoDB" id="2583188at2759"/>
<name>A0A9P9DR75_9PLEO</name>
<protein>
    <submittedName>
        <fullName evidence="1">Uncharacterized protein</fullName>
    </submittedName>
</protein>
<sequence length="394" mass="44321">MDKLKNLFTKLNQDPHLQQPKTVPKNPAHIKPSPYHIAWPPRLTCSPKVLGEVTDLSNRRFPRDIGRSIQLAGHTYYIFGDTFCFDSCDEFRGVTNNTIALIPDLSNPTKSQYLSNKHRIPEFVPLSKEEKKYCDDHEKRGENKRYVNWVFGGLIERPGSDRREGWVFYDTVEIHGATPVHQCGIGVAKARVTDLSTGAIECERVGSFPLFDPSGPAWGNMSNIAAQDGWTYMLTNRELDNYMARIRTEDDFSNAQNYQFLRKGGEWVTSYCAPYGPFGELAHDVLAGQGQGSILYIPDFAPKGRPYLWVGCDKFLSSRLFVGAAPRPEGPWDVHDLGEMPKINGDQSKTRYCIFAHEWSIRGEEGGGIRVLVSWSDDGTMGGKVGIGWFTFAV</sequence>
<organism evidence="1 2">
    <name type="scientific">Dendryphion nanum</name>
    <dbReference type="NCBI Taxonomy" id="256645"/>
    <lineage>
        <taxon>Eukaryota</taxon>
        <taxon>Fungi</taxon>
        <taxon>Dikarya</taxon>
        <taxon>Ascomycota</taxon>
        <taxon>Pezizomycotina</taxon>
        <taxon>Dothideomycetes</taxon>
        <taxon>Pleosporomycetidae</taxon>
        <taxon>Pleosporales</taxon>
        <taxon>Torulaceae</taxon>
        <taxon>Dendryphion</taxon>
    </lineage>
</organism>
<proteinExistence type="predicted"/>
<comment type="caution">
    <text evidence="1">The sequence shown here is derived from an EMBL/GenBank/DDBJ whole genome shotgun (WGS) entry which is preliminary data.</text>
</comment>
<dbReference type="Proteomes" id="UP000700596">
    <property type="component" value="Unassembled WGS sequence"/>
</dbReference>
<keyword evidence="2" id="KW-1185">Reference proteome</keyword>
<dbReference type="EMBL" id="JAGMWT010000008">
    <property type="protein sequence ID" value="KAH7123552.1"/>
    <property type="molecule type" value="Genomic_DNA"/>
</dbReference>
<accession>A0A9P9DR75</accession>
<dbReference type="AlphaFoldDB" id="A0A9P9DR75"/>
<evidence type="ECO:0000313" key="1">
    <source>
        <dbReference type="EMBL" id="KAH7123552.1"/>
    </source>
</evidence>
<gene>
    <name evidence="1" type="ORF">B0J11DRAFT_487764</name>
</gene>
<reference evidence="1" key="1">
    <citation type="journal article" date="2021" name="Nat. Commun.">
        <title>Genetic determinants of endophytism in the Arabidopsis root mycobiome.</title>
        <authorList>
            <person name="Mesny F."/>
            <person name="Miyauchi S."/>
            <person name="Thiergart T."/>
            <person name="Pickel B."/>
            <person name="Atanasova L."/>
            <person name="Karlsson M."/>
            <person name="Huettel B."/>
            <person name="Barry K.W."/>
            <person name="Haridas S."/>
            <person name="Chen C."/>
            <person name="Bauer D."/>
            <person name="Andreopoulos W."/>
            <person name="Pangilinan J."/>
            <person name="LaButti K."/>
            <person name="Riley R."/>
            <person name="Lipzen A."/>
            <person name="Clum A."/>
            <person name="Drula E."/>
            <person name="Henrissat B."/>
            <person name="Kohler A."/>
            <person name="Grigoriev I.V."/>
            <person name="Martin F.M."/>
            <person name="Hacquard S."/>
        </authorList>
    </citation>
    <scope>NUCLEOTIDE SEQUENCE</scope>
    <source>
        <strain evidence="1">MPI-CAGE-CH-0243</strain>
    </source>
</reference>
<evidence type="ECO:0000313" key="2">
    <source>
        <dbReference type="Proteomes" id="UP000700596"/>
    </source>
</evidence>